<dbReference type="PANTHER" id="PTHR10751">
    <property type="entry name" value="GUANYLATE BINDING PROTEIN"/>
    <property type="match status" value="1"/>
</dbReference>
<name>A0ABY8UN49_TETOB</name>
<keyword evidence="3" id="KW-1185">Reference proteome</keyword>
<proteinExistence type="predicted"/>
<evidence type="ECO:0000313" key="3">
    <source>
        <dbReference type="Proteomes" id="UP001244341"/>
    </source>
</evidence>
<protein>
    <recommendedName>
        <fullName evidence="1">Guanylate-binding protein N-terminal domain-containing protein</fullName>
    </recommendedName>
</protein>
<dbReference type="InterPro" id="IPR015894">
    <property type="entry name" value="Guanylate-bd_N"/>
</dbReference>
<dbReference type="InterPro" id="IPR027417">
    <property type="entry name" value="P-loop_NTPase"/>
</dbReference>
<accession>A0ABY8UN49</accession>
<dbReference type="SUPFAM" id="SSF52540">
    <property type="entry name" value="P-loop containing nucleoside triphosphate hydrolases"/>
    <property type="match status" value="1"/>
</dbReference>
<dbReference type="EMBL" id="CP126222">
    <property type="protein sequence ID" value="WIA22677.1"/>
    <property type="molecule type" value="Genomic_DNA"/>
</dbReference>
<feature type="domain" description="Guanylate-binding protein N-terminal" evidence="1">
    <location>
        <begin position="15"/>
        <end position="234"/>
    </location>
</feature>
<evidence type="ECO:0000313" key="2">
    <source>
        <dbReference type="EMBL" id="WIA22677.1"/>
    </source>
</evidence>
<sequence>MCPKAAAFLEAQGSTRLAVVSIAGDTRCGKSYLLNRLAKTPNGFGVSSLSDPCTHGLWLLPRAVQSSASGEDCAVLFLDSEGTASFETTTQVSSALVSLAGLISSVLLVNQMLAINSHCISGLFNAACILQSLCSDESTACSVPHLLLVIRDHRLSFEGSPTTELETKHLADMDLRGAAPAEMSARMAANATRGLIKSVLNCRSCCALTTPHAGNGRAIQNAGDNELSQEFLQAAIAAVNIDRDGLIRSLGSVWRSVIAAELDKAKVAAASCYSAAAEGLGSCSSVEEAEALHKEALSSALCMFNTAASSCSTDDDQREKLAAWVSFAAGVKPSLQLVCERIMRREAEAALALRDCVQQAKACVLEEVDLQELLQAMAGCGSTDAAGDVFEAKHAATMSVLEGAIAAAAADINTASNNPTLADLSAVAQAELAAAMAAARTAGLQACEGRLAAAAHAQLQQGLQAKEAAIQSYKQGTQELEDFCNALDGLREAHQDVLA</sequence>
<organism evidence="2 3">
    <name type="scientific">Tetradesmus obliquus</name>
    <name type="common">Green alga</name>
    <name type="synonym">Acutodesmus obliquus</name>
    <dbReference type="NCBI Taxonomy" id="3088"/>
    <lineage>
        <taxon>Eukaryota</taxon>
        <taxon>Viridiplantae</taxon>
        <taxon>Chlorophyta</taxon>
        <taxon>core chlorophytes</taxon>
        <taxon>Chlorophyceae</taxon>
        <taxon>CS clade</taxon>
        <taxon>Sphaeropleales</taxon>
        <taxon>Scenedesmaceae</taxon>
        <taxon>Tetradesmus</taxon>
    </lineage>
</organism>
<evidence type="ECO:0000259" key="1">
    <source>
        <dbReference type="Pfam" id="PF02263"/>
    </source>
</evidence>
<dbReference type="Pfam" id="PF02263">
    <property type="entry name" value="GBP"/>
    <property type="match status" value="1"/>
</dbReference>
<dbReference type="Gene3D" id="3.40.50.300">
    <property type="entry name" value="P-loop containing nucleotide triphosphate hydrolases"/>
    <property type="match status" value="1"/>
</dbReference>
<dbReference type="Proteomes" id="UP001244341">
    <property type="component" value="Chromosome 15b"/>
</dbReference>
<reference evidence="2 3" key="1">
    <citation type="submission" date="2023-05" db="EMBL/GenBank/DDBJ databases">
        <title>A 100% complete, gapless, phased diploid assembly of the Scenedesmus obliquus UTEX 3031 genome.</title>
        <authorList>
            <person name="Biondi T.C."/>
            <person name="Hanschen E.R."/>
            <person name="Kwon T."/>
            <person name="Eng W."/>
            <person name="Kruse C.P.S."/>
            <person name="Koehler S.I."/>
            <person name="Kunde Y."/>
            <person name="Gleasner C.D."/>
            <person name="You Mak K.T."/>
            <person name="Polle J."/>
            <person name="Hovde B.T."/>
            <person name="Starkenburg S.R."/>
        </authorList>
    </citation>
    <scope>NUCLEOTIDE SEQUENCE [LARGE SCALE GENOMIC DNA]</scope>
    <source>
        <strain evidence="2 3">DOE0152z</strain>
    </source>
</reference>
<gene>
    <name evidence="2" type="ORF">OEZ85_001088</name>
</gene>